<evidence type="ECO:0000256" key="1">
    <source>
        <dbReference type="SAM" id="MobiDB-lite"/>
    </source>
</evidence>
<feature type="region of interest" description="Disordered" evidence="1">
    <location>
        <begin position="152"/>
        <end position="173"/>
    </location>
</feature>
<reference evidence="2" key="1">
    <citation type="journal article" date="2020" name="mSystems">
        <title>Genome- and Community-Level Interaction Insights into Carbon Utilization and Element Cycling Functions of Hydrothermarchaeota in Hydrothermal Sediment.</title>
        <authorList>
            <person name="Zhou Z."/>
            <person name="Liu Y."/>
            <person name="Xu W."/>
            <person name="Pan J."/>
            <person name="Luo Z.H."/>
            <person name="Li M."/>
        </authorList>
    </citation>
    <scope>NUCLEOTIDE SEQUENCE [LARGE SCALE GENOMIC DNA]</scope>
    <source>
        <strain evidence="2">SpSt-579</strain>
    </source>
</reference>
<dbReference type="AlphaFoldDB" id="A0A7C4M234"/>
<evidence type="ECO:0000313" key="2">
    <source>
        <dbReference type="EMBL" id="HGT71211.1"/>
    </source>
</evidence>
<protein>
    <submittedName>
        <fullName evidence="2">Uncharacterized protein</fullName>
    </submittedName>
</protein>
<dbReference type="EMBL" id="DSYQ01000014">
    <property type="protein sequence ID" value="HGT71211.1"/>
    <property type="molecule type" value="Genomic_DNA"/>
</dbReference>
<proteinExistence type="predicted"/>
<organism evidence="2">
    <name type="scientific">candidate division CPR3 bacterium</name>
    <dbReference type="NCBI Taxonomy" id="2268181"/>
    <lineage>
        <taxon>Bacteria</taxon>
        <taxon>Bacteria division CPR3</taxon>
    </lineage>
</organism>
<name>A0A7C4M234_UNCC3</name>
<sequence length="173" mass="20323">MNKSNSDIQNPYIYEGKVPLRTELGGNEYMILFNDIRMIKKVEVGNLNFNVIYIDCKIQITRSYDKEELLIKEYPINQMSKAKKKFKELIKNKGAIPKPPNTKPSFNKPYKKPRFLLEVISGKPLTLIDIRGEQAKVLKRYPPELFEEAKKGLKRLHKEDKKEQKEIKELAKR</sequence>
<comment type="caution">
    <text evidence="2">The sequence shown here is derived from an EMBL/GenBank/DDBJ whole genome shotgun (WGS) entry which is preliminary data.</text>
</comment>
<accession>A0A7C4M234</accession>
<gene>
    <name evidence="2" type="ORF">ENT43_03060</name>
</gene>